<dbReference type="EMBL" id="GL349446">
    <property type="protein sequence ID" value="KNC47324.1"/>
    <property type="molecule type" value="Genomic_DNA"/>
</dbReference>
<proteinExistence type="inferred from homology"/>
<dbReference type="OrthoDB" id="124397at2759"/>
<dbReference type="InterPro" id="IPR019734">
    <property type="entry name" value="TPR_rpt"/>
</dbReference>
<comment type="subunit">
    <text evidence="4">Component of the ER membrane protein complex (EMC).</text>
</comment>
<keyword evidence="7" id="KW-1185">Reference proteome</keyword>
<keyword evidence="1" id="KW-0677">Repeat</keyword>
<dbReference type="Pfam" id="PF22890">
    <property type="entry name" value="TPR_EMC2"/>
    <property type="match status" value="1"/>
</dbReference>
<dbReference type="PROSITE" id="PS50005">
    <property type="entry name" value="TPR"/>
    <property type="match status" value="1"/>
</dbReference>
<dbReference type="InterPro" id="IPR039856">
    <property type="entry name" value="EMC2-like"/>
</dbReference>
<feature type="repeat" description="TPR" evidence="3">
    <location>
        <begin position="161"/>
        <end position="194"/>
    </location>
</feature>
<dbReference type="Gene3D" id="1.25.40.10">
    <property type="entry name" value="Tetratricopeptide repeat domain"/>
    <property type="match status" value="1"/>
</dbReference>
<dbReference type="Proteomes" id="UP000054408">
    <property type="component" value="Unassembled WGS sequence"/>
</dbReference>
<evidence type="ECO:0000256" key="4">
    <source>
        <dbReference type="RuleBase" id="RU367091"/>
    </source>
</evidence>
<accession>A0A0L0D4S0</accession>
<sequence length="301" mass="32306">MSVSPVPSPVAVARATPSAANCMAALAHIRRHELALPADTVAMARVVLPTLSSAANDQWDVLEQVAVAALQTNEMVLASQCIRRLAKKFRDSDRVRILIAMKHEAEGDVQVAVEMYREIIEAKPNSPMAYKRLVAAHKGAGDLTAAANTLATYLETYMTDAEAWAELAELALENGNYGRAAFCYEELILLEPYNYIHHLLYAEVMYTVGTPEKLDIALAYFAQAVELSPHGSPRALTGLLMAAARLGGASSTAAASSAEGPNPAALFKLARDKLRLLYTADAPQMLDSFETMISGLSGSAQ</sequence>
<dbReference type="SUPFAM" id="SSF48452">
    <property type="entry name" value="TPR-like"/>
    <property type="match status" value="1"/>
</dbReference>
<reference evidence="6 7" key="1">
    <citation type="submission" date="2010-05" db="EMBL/GenBank/DDBJ databases">
        <title>The Genome Sequence of Thecamonas trahens ATCC 50062.</title>
        <authorList>
            <consortium name="The Broad Institute Genome Sequencing Platform"/>
            <person name="Russ C."/>
            <person name="Cuomo C."/>
            <person name="Shea T."/>
            <person name="Young S.K."/>
            <person name="Zeng Q."/>
            <person name="Koehrsen M."/>
            <person name="Haas B."/>
            <person name="Borodovsky M."/>
            <person name="Guigo R."/>
            <person name="Alvarado L."/>
            <person name="Berlin A."/>
            <person name="Bochicchio J."/>
            <person name="Borenstein D."/>
            <person name="Chapman S."/>
            <person name="Chen Z."/>
            <person name="Freedman E."/>
            <person name="Gellesch M."/>
            <person name="Goldberg J."/>
            <person name="Griggs A."/>
            <person name="Gujja S."/>
            <person name="Heilman E."/>
            <person name="Heiman D."/>
            <person name="Hepburn T."/>
            <person name="Howarth C."/>
            <person name="Jen D."/>
            <person name="Larson L."/>
            <person name="Mehta T."/>
            <person name="Park D."/>
            <person name="Pearson M."/>
            <person name="Roberts A."/>
            <person name="Saif S."/>
            <person name="Shenoy N."/>
            <person name="Sisk P."/>
            <person name="Stolte C."/>
            <person name="Sykes S."/>
            <person name="Thomson T."/>
            <person name="Walk T."/>
            <person name="White J."/>
            <person name="Yandava C."/>
            <person name="Burger G."/>
            <person name="Gray M.W."/>
            <person name="Holland P.W.H."/>
            <person name="King N."/>
            <person name="Lang F.B.F."/>
            <person name="Roger A.J."/>
            <person name="Ruiz-Trillo I."/>
            <person name="Lander E."/>
            <person name="Nusbaum C."/>
        </authorList>
    </citation>
    <scope>NUCLEOTIDE SEQUENCE [LARGE SCALE GENOMIC DNA]</scope>
    <source>
        <strain evidence="6 7">ATCC 50062</strain>
    </source>
</reference>
<gene>
    <name evidence="6" type="ORF">AMSG_03757</name>
</gene>
<dbReference type="RefSeq" id="XP_013759662.1">
    <property type="nucleotide sequence ID" value="XM_013904208.1"/>
</dbReference>
<comment type="subcellular location">
    <subcellularLocation>
        <location evidence="4">Endoplasmic reticulum membrane</location>
        <topology evidence="4">Peripheral membrane protein</topology>
        <orientation evidence="4">Cytoplasmic side</orientation>
    </subcellularLocation>
</comment>
<keyword evidence="4" id="KW-0472">Membrane</keyword>
<dbReference type="GeneID" id="25563331"/>
<evidence type="ECO:0000256" key="2">
    <source>
        <dbReference type="ARBA" id="ARBA00022803"/>
    </source>
</evidence>
<dbReference type="InterPro" id="IPR055217">
    <property type="entry name" value="TPR_EMC2"/>
</dbReference>
<evidence type="ECO:0000259" key="5">
    <source>
        <dbReference type="Pfam" id="PF22890"/>
    </source>
</evidence>
<feature type="domain" description="EMC2 TPR-like" evidence="5">
    <location>
        <begin position="98"/>
        <end position="206"/>
    </location>
</feature>
<dbReference type="GO" id="GO:0072546">
    <property type="term" value="C:EMC complex"/>
    <property type="evidence" value="ECO:0007669"/>
    <property type="project" value="UniProtKB-UniRule"/>
</dbReference>
<dbReference type="eggNOG" id="KOG3060">
    <property type="taxonomic scope" value="Eukaryota"/>
</dbReference>
<dbReference type="STRING" id="461836.A0A0L0D4S0"/>
<organism evidence="6 7">
    <name type="scientific">Thecamonas trahens ATCC 50062</name>
    <dbReference type="NCBI Taxonomy" id="461836"/>
    <lineage>
        <taxon>Eukaryota</taxon>
        <taxon>Apusozoa</taxon>
        <taxon>Apusomonadida</taxon>
        <taxon>Apusomonadidae</taxon>
        <taxon>Thecamonas</taxon>
    </lineage>
</organism>
<comment type="function">
    <text evidence="4">Part of the endoplasmic reticulum membrane protein complex (EMC) that enables the energy-independent insertion into endoplasmic reticulum membranes of newly synthesized membrane proteins.</text>
</comment>
<keyword evidence="2 3" id="KW-0802">TPR repeat</keyword>
<dbReference type="AlphaFoldDB" id="A0A0L0D4S0"/>
<evidence type="ECO:0000313" key="7">
    <source>
        <dbReference type="Proteomes" id="UP000054408"/>
    </source>
</evidence>
<dbReference type="SMART" id="SM00028">
    <property type="entry name" value="TPR"/>
    <property type="match status" value="2"/>
</dbReference>
<protein>
    <recommendedName>
        <fullName evidence="4">ER membrane protein complex subunit 2</fullName>
    </recommendedName>
</protein>
<comment type="similarity">
    <text evidence="4">Belongs to the EMC2 family.</text>
</comment>
<dbReference type="PANTHER" id="PTHR12760">
    <property type="entry name" value="TETRATRICOPEPTIDE REPEAT PROTEIN"/>
    <property type="match status" value="1"/>
</dbReference>
<evidence type="ECO:0000256" key="3">
    <source>
        <dbReference type="PROSITE-ProRule" id="PRU00339"/>
    </source>
</evidence>
<evidence type="ECO:0000313" key="6">
    <source>
        <dbReference type="EMBL" id="KNC47324.1"/>
    </source>
</evidence>
<evidence type="ECO:0000256" key="1">
    <source>
        <dbReference type="ARBA" id="ARBA00022737"/>
    </source>
</evidence>
<dbReference type="OMA" id="MSDQEGW"/>
<dbReference type="InterPro" id="IPR011990">
    <property type="entry name" value="TPR-like_helical_dom_sf"/>
</dbReference>
<keyword evidence="4" id="KW-0256">Endoplasmic reticulum</keyword>
<name>A0A0L0D4S0_THETB</name>